<sequence>MQEGRPDLNAVAEFPRCVKRIVCHFNSLRATSDGEGARPNGGASGADFLDIEDDDGDDEEEDEAVVKEVAASGNKSKLPKVVGKRRGRIRKVIETEKDSGLQSYFLMSTKARKEKGYRFNLDRTLYDAIHIMQGNNQTVHPPNLVDIGNRQGQQSQQGDHSQLSQAAVDGGEADTSASENKEADAGDGCGSRSSSNGMQGKRKNARQLAFEAVTDMMKTHFTVVAESVDRASKRQFDTATHSRGGSISPINPPGMKTSANFASGCGGWRRCSSMDIQVALRGRVLGRTITFYEMRHRRREEDGRVFDFASAINRREVRHYEVDANGDTILHVSIALGYADNMLHNVVGYATKVGRAIPNRWEGGVDVLADIIDLLMSNIANEHEDLMTDPADFRVHPDPPMHDRPGLRGEIRIIEE</sequence>
<evidence type="ECO:0000313" key="2">
    <source>
        <dbReference type="EMBL" id="GBG66002.1"/>
    </source>
</evidence>
<feature type="compositionally biased region" description="Acidic residues" evidence="1">
    <location>
        <begin position="49"/>
        <end position="58"/>
    </location>
</feature>
<keyword evidence="3" id="KW-1185">Reference proteome</keyword>
<dbReference type="EMBL" id="BFEA01000068">
    <property type="protein sequence ID" value="GBG66002.1"/>
    <property type="molecule type" value="Genomic_DNA"/>
</dbReference>
<organism evidence="2 3">
    <name type="scientific">Chara braunii</name>
    <name type="common">Braun's stonewort</name>
    <dbReference type="NCBI Taxonomy" id="69332"/>
    <lineage>
        <taxon>Eukaryota</taxon>
        <taxon>Viridiplantae</taxon>
        <taxon>Streptophyta</taxon>
        <taxon>Charophyceae</taxon>
        <taxon>Charales</taxon>
        <taxon>Characeae</taxon>
        <taxon>Chara</taxon>
    </lineage>
</organism>
<feature type="region of interest" description="Disordered" evidence="1">
    <location>
        <begin position="30"/>
        <end position="58"/>
    </location>
</feature>
<feature type="compositionally biased region" description="Low complexity" evidence="1">
    <location>
        <begin position="148"/>
        <end position="165"/>
    </location>
</feature>
<feature type="region of interest" description="Disordered" evidence="1">
    <location>
        <begin position="236"/>
        <end position="255"/>
    </location>
</feature>
<accession>A0A388K7H4</accession>
<dbReference type="Proteomes" id="UP000265515">
    <property type="component" value="Unassembled WGS sequence"/>
</dbReference>
<feature type="region of interest" description="Disordered" evidence="1">
    <location>
        <begin position="140"/>
        <end position="203"/>
    </location>
</feature>
<dbReference type="Gramene" id="GBG66002">
    <property type="protein sequence ID" value="GBG66002"/>
    <property type="gene ID" value="CBR_g54981"/>
</dbReference>
<proteinExistence type="predicted"/>
<reference evidence="2 3" key="1">
    <citation type="journal article" date="2018" name="Cell">
        <title>The Chara Genome: Secondary Complexity and Implications for Plant Terrestrialization.</title>
        <authorList>
            <person name="Nishiyama T."/>
            <person name="Sakayama H."/>
            <person name="Vries J.D."/>
            <person name="Buschmann H."/>
            <person name="Saint-Marcoux D."/>
            <person name="Ullrich K.K."/>
            <person name="Haas F.B."/>
            <person name="Vanderstraeten L."/>
            <person name="Becker D."/>
            <person name="Lang D."/>
            <person name="Vosolsobe S."/>
            <person name="Rombauts S."/>
            <person name="Wilhelmsson P.K.I."/>
            <person name="Janitza P."/>
            <person name="Kern R."/>
            <person name="Heyl A."/>
            <person name="Rumpler F."/>
            <person name="Villalobos L.I.A.C."/>
            <person name="Clay J.M."/>
            <person name="Skokan R."/>
            <person name="Toyoda A."/>
            <person name="Suzuki Y."/>
            <person name="Kagoshima H."/>
            <person name="Schijlen E."/>
            <person name="Tajeshwar N."/>
            <person name="Catarino B."/>
            <person name="Hetherington A.J."/>
            <person name="Saltykova A."/>
            <person name="Bonnot C."/>
            <person name="Breuninger H."/>
            <person name="Symeonidi A."/>
            <person name="Radhakrishnan G.V."/>
            <person name="Van Nieuwerburgh F."/>
            <person name="Deforce D."/>
            <person name="Chang C."/>
            <person name="Karol K.G."/>
            <person name="Hedrich R."/>
            <person name="Ulvskov P."/>
            <person name="Glockner G."/>
            <person name="Delwiche C.F."/>
            <person name="Petrasek J."/>
            <person name="Van de Peer Y."/>
            <person name="Friml J."/>
            <person name="Beilby M."/>
            <person name="Dolan L."/>
            <person name="Kohara Y."/>
            <person name="Sugano S."/>
            <person name="Fujiyama A."/>
            <person name="Delaux P.-M."/>
            <person name="Quint M."/>
            <person name="TheiBen G."/>
            <person name="Hagemann M."/>
            <person name="Harholt J."/>
            <person name="Dunand C."/>
            <person name="Zachgo S."/>
            <person name="Langdale J."/>
            <person name="Maumus F."/>
            <person name="Straeten D.V.D."/>
            <person name="Gould S.B."/>
            <person name="Rensing S.A."/>
        </authorList>
    </citation>
    <scope>NUCLEOTIDE SEQUENCE [LARGE SCALE GENOMIC DNA]</scope>
    <source>
        <strain evidence="2 3">S276</strain>
    </source>
</reference>
<comment type="caution">
    <text evidence="2">The sequence shown here is derived from an EMBL/GenBank/DDBJ whole genome shotgun (WGS) entry which is preliminary data.</text>
</comment>
<evidence type="ECO:0000313" key="3">
    <source>
        <dbReference type="Proteomes" id="UP000265515"/>
    </source>
</evidence>
<gene>
    <name evidence="2" type="ORF">CBR_g54981</name>
</gene>
<protein>
    <submittedName>
        <fullName evidence="2">Uncharacterized protein</fullName>
    </submittedName>
</protein>
<feature type="compositionally biased region" description="Polar residues" evidence="1">
    <location>
        <begin position="237"/>
        <end position="249"/>
    </location>
</feature>
<evidence type="ECO:0000256" key="1">
    <source>
        <dbReference type="SAM" id="MobiDB-lite"/>
    </source>
</evidence>
<dbReference type="AlphaFoldDB" id="A0A388K7H4"/>
<name>A0A388K7H4_CHABU</name>